<evidence type="ECO:0000256" key="1">
    <source>
        <dbReference type="ARBA" id="ARBA00000077"/>
    </source>
</evidence>
<name>A0AAW0FSF2_9APHY</name>
<feature type="compositionally biased region" description="Basic and acidic residues" evidence="8">
    <location>
        <begin position="278"/>
        <end position="291"/>
    </location>
</feature>
<evidence type="ECO:0000256" key="5">
    <source>
        <dbReference type="ARBA" id="ARBA00022723"/>
    </source>
</evidence>
<evidence type="ECO:0000313" key="10">
    <source>
        <dbReference type="EMBL" id="KAK7684255.1"/>
    </source>
</evidence>
<keyword evidence="7" id="KW-0378">Hydrolase</keyword>
<dbReference type="InterPro" id="IPR002156">
    <property type="entry name" value="RNaseH_domain"/>
</dbReference>
<keyword evidence="5" id="KW-0479">Metal-binding</keyword>
<dbReference type="Gene3D" id="3.30.420.10">
    <property type="entry name" value="Ribonuclease H-like superfamily/Ribonuclease H"/>
    <property type="match status" value="1"/>
</dbReference>
<dbReference type="Proteomes" id="UP001385951">
    <property type="component" value="Unassembled WGS sequence"/>
</dbReference>
<comment type="caution">
    <text evidence="10">The sequence shown here is derived from an EMBL/GenBank/DDBJ whole genome shotgun (WGS) entry which is preliminary data.</text>
</comment>
<dbReference type="GO" id="GO:0003676">
    <property type="term" value="F:nucleic acid binding"/>
    <property type="evidence" value="ECO:0007669"/>
    <property type="project" value="InterPro"/>
</dbReference>
<dbReference type="InterPro" id="IPR036397">
    <property type="entry name" value="RNaseH_sf"/>
</dbReference>
<evidence type="ECO:0000256" key="3">
    <source>
        <dbReference type="ARBA" id="ARBA00012180"/>
    </source>
</evidence>
<dbReference type="CDD" id="cd09280">
    <property type="entry name" value="RNase_HI_eukaryote_like"/>
    <property type="match status" value="1"/>
</dbReference>
<dbReference type="PANTHER" id="PTHR10642">
    <property type="entry name" value="RIBONUCLEASE H1"/>
    <property type="match status" value="1"/>
</dbReference>
<dbReference type="InterPro" id="IPR050092">
    <property type="entry name" value="RNase_H"/>
</dbReference>
<evidence type="ECO:0000256" key="6">
    <source>
        <dbReference type="ARBA" id="ARBA00022759"/>
    </source>
</evidence>
<reference evidence="10 11" key="1">
    <citation type="submission" date="2022-09" db="EMBL/GenBank/DDBJ databases">
        <authorList>
            <person name="Palmer J.M."/>
        </authorList>
    </citation>
    <scope>NUCLEOTIDE SEQUENCE [LARGE SCALE GENOMIC DNA]</scope>
    <source>
        <strain evidence="10 11">DSM 7382</strain>
    </source>
</reference>
<dbReference type="EC" id="3.1.26.4" evidence="3"/>
<evidence type="ECO:0000256" key="4">
    <source>
        <dbReference type="ARBA" id="ARBA00022722"/>
    </source>
</evidence>
<sequence>MEKIKSPQELTNTFYDPVFIQSDSLTVYVDDSCINQGKPDARAGAGVYWGEGSPLNKSVRVYGPQTNNRGELLAVLTVVKDAPPARMLRIWHEAQGWEGVNGDLLHDIFTLLNARPTAVSLYWLKGHIDHIHIQHDKADERARLGANLPDVTPPAEPLPRPIGWDARDGQTPISGQVKAHTTMNRPATMKDNNTDHSDDPPIQGESLLDAREKNLQRLLECSSDAEFRKVCNTLEKLRPQTSRVTVGQLKKVFEKRMNPPTTLPDSFDNATHALNHGDYQHRPQRSEDTTAERYFSRPVTSSEITVAKEHRRKHSSKSAVGLDKIGYRQILLMLNDDLRDLFNTCVSELDASDTWLTTILTAMLKRKVKGPALNDPNNYRTIGLESCLVKTLTLLIDRRLRKWSDELDAVPSSQNGFLGYDVPFVHLVFHIYFGCLRIYF</sequence>
<gene>
    <name evidence="10" type="ORF">QCA50_012579</name>
</gene>
<feature type="region of interest" description="Disordered" evidence="8">
    <location>
        <begin position="271"/>
        <end position="291"/>
    </location>
</feature>
<dbReference type="PANTHER" id="PTHR10642:SF26">
    <property type="entry name" value="RIBONUCLEASE H1"/>
    <property type="match status" value="1"/>
</dbReference>
<dbReference type="PROSITE" id="PS50879">
    <property type="entry name" value="RNASE_H_1"/>
    <property type="match status" value="1"/>
</dbReference>
<feature type="region of interest" description="Disordered" evidence="8">
    <location>
        <begin position="177"/>
        <end position="205"/>
    </location>
</feature>
<keyword evidence="11" id="KW-1185">Reference proteome</keyword>
<evidence type="ECO:0000259" key="9">
    <source>
        <dbReference type="PROSITE" id="PS50879"/>
    </source>
</evidence>
<keyword evidence="6" id="KW-0255">Endonuclease</keyword>
<evidence type="ECO:0000256" key="8">
    <source>
        <dbReference type="SAM" id="MobiDB-lite"/>
    </source>
</evidence>
<evidence type="ECO:0000313" key="11">
    <source>
        <dbReference type="Proteomes" id="UP001385951"/>
    </source>
</evidence>
<dbReference type="GO" id="GO:0046872">
    <property type="term" value="F:metal ion binding"/>
    <property type="evidence" value="ECO:0007669"/>
    <property type="project" value="UniProtKB-KW"/>
</dbReference>
<protein>
    <recommendedName>
        <fullName evidence="3">ribonuclease H</fullName>
        <ecNumber evidence="3">3.1.26.4</ecNumber>
    </recommendedName>
</protein>
<evidence type="ECO:0000256" key="2">
    <source>
        <dbReference type="ARBA" id="ARBA00005300"/>
    </source>
</evidence>
<dbReference type="AlphaFoldDB" id="A0AAW0FSF2"/>
<dbReference type="GO" id="GO:0043137">
    <property type="term" value="P:DNA replication, removal of RNA primer"/>
    <property type="evidence" value="ECO:0007669"/>
    <property type="project" value="TreeGrafter"/>
</dbReference>
<organism evidence="10 11">
    <name type="scientific">Cerrena zonata</name>
    <dbReference type="NCBI Taxonomy" id="2478898"/>
    <lineage>
        <taxon>Eukaryota</taxon>
        <taxon>Fungi</taxon>
        <taxon>Dikarya</taxon>
        <taxon>Basidiomycota</taxon>
        <taxon>Agaricomycotina</taxon>
        <taxon>Agaricomycetes</taxon>
        <taxon>Polyporales</taxon>
        <taxon>Cerrenaceae</taxon>
        <taxon>Cerrena</taxon>
    </lineage>
</organism>
<dbReference type="InterPro" id="IPR012337">
    <property type="entry name" value="RNaseH-like_sf"/>
</dbReference>
<proteinExistence type="inferred from homology"/>
<keyword evidence="4" id="KW-0540">Nuclease</keyword>
<evidence type="ECO:0000256" key="7">
    <source>
        <dbReference type="ARBA" id="ARBA00022801"/>
    </source>
</evidence>
<dbReference type="GO" id="GO:0004523">
    <property type="term" value="F:RNA-DNA hybrid ribonuclease activity"/>
    <property type="evidence" value="ECO:0007669"/>
    <property type="project" value="UniProtKB-EC"/>
</dbReference>
<accession>A0AAW0FSF2</accession>
<feature type="domain" description="RNase H type-1" evidence="9">
    <location>
        <begin position="21"/>
        <end position="147"/>
    </location>
</feature>
<comment type="catalytic activity">
    <reaction evidence="1">
        <text>Endonucleolytic cleavage to 5'-phosphomonoester.</text>
        <dbReference type="EC" id="3.1.26.4"/>
    </reaction>
</comment>
<dbReference type="Pfam" id="PF00075">
    <property type="entry name" value="RNase_H"/>
    <property type="match status" value="1"/>
</dbReference>
<dbReference type="SUPFAM" id="SSF53098">
    <property type="entry name" value="Ribonuclease H-like"/>
    <property type="match status" value="1"/>
</dbReference>
<comment type="similarity">
    <text evidence="2">Belongs to the RNase H family.</text>
</comment>
<dbReference type="EMBL" id="JASBNA010000026">
    <property type="protein sequence ID" value="KAK7684255.1"/>
    <property type="molecule type" value="Genomic_DNA"/>
</dbReference>